<name>A0A1X0QZV8_RHIZD</name>
<accession>A0A1X0QZV8</accession>
<dbReference type="OrthoDB" id="10250320at2759"/>
<dbReference type="Proteomes" id="UP000242414">
    <property type="component" value="Unassembled WGS sequence"/>
</dbReference>
<reference evidence="1" key="1">
    <citation type="journal article" date="2016" name="Proc. Natl. Acad. Sci. U.S.A.">
        <title>Lipid metabolic changes in an early divergent fungus govern the establishment of a mutualistic symbiosis with endobacteria.</title>
        <authorList>
            <person name="Lastovetsky O.A."/>
            <person name="Gaspar M.L."/>
            <person name="Mondo S.J."/>
            <person name="LaButti K.M."/>
            <person name="Sandor L."/>
            <person name="Grigoriev I.V."/>
            <person name="Henry S.A."/>
            <person name="Pawlowska T.E."/>
        </authorList>
    </citation>
    <scope>NUCLEOTIDE SEQUENCE [LARGE SCALE GENOMIC DNA]</scope>
    <source>
        <strain evidence="1">ATCC 52814</strain>
    </source>
</reference>
<protein>
    <submittedName>
        <fullName evidence="1">Uncharacterized protein</fullName>
    </submittedName>
</protein>
<dbReference type="Gene3D" id="1.10.472.10">
    <property type="entry name" value="Cyclin-like"/>
    <property type="match status" value="1"/>
</dbReference>
<evidence type="ECO:0000313" key="1">
    <source>
        <dbReference type="EMBL" id="ORE05317.1"/>
    </source>
</evidence>
<sequence>MNKIVPYNAVKHPSFSRSQLQKNVTTLIRFWNTKCVQGTPNDDKRDKPGIFEDTVPSRKDDQVLTDNMADSLFCTLTDSDLFCGLFDEMDRIGGDIAASLEQGSQSESLRCDASSLVASKQESDDIDKEIIGDFSSAIDEALPEAYSPASQVSPKARRISLSKALKKPLVKLYKKVKNVFAKRLAKKRSIEFVVNKSYTSDPVPSLIAHTNDDEEACFGEQSTCSQEELSTPKETSFSQYFNEVKNDEKSSLLGESESYPRVNLISYLVDSVQAKVGGGNLGIDTSELYSSHSQIKYINSSGCSPSDCMNRFSINALLDNLRRMSEEFQRQDFSSGSCTISSNNGSIDYYDIPVKQLSDKHNVVSSTWSRPSSQVILKQHTSIHQVRSCVTHSQTETDLEFQDPVPYVKINMQRHDTSSRKYKLPEIVLEDRLLYKRSVSAYSGLKDYDLAWQSTFHKEQQDLDKLQVTLQSVSCALHEMIQVNHHYGQFECDPLFLCYSDDWQTEPETEWVDIFREMAIMFERVELTSEHAIILFIYTKRMIDNSGQHLFDGNWQSILMISLLTAFKVWQDYSVYNSDYLQIFPNLSVETINQMEVQFLKYLGWNVNVACSEFAMTYFHLRQFLI</sequence>
<dbReference type="PANTHER" id="PTHR14248">
    <property type="entry name" value="CYCLIN Y, ISOFORM A"/>
    <property type="match status" value="1"/>
</dbReference>
<proteinExistence type="predicted"/>
<organism evidence="1">
    <name type="scientific">Rhizopus microsporus var. microsporus</name>
    <dbReference type="NCBI Taxonomy" id="86635"/>
    <lineage>
        <taxon>Eukaryota</taxon>
        <taxon>Fungi</taxon>
        <taxon>Fungi incertae sedis</taxon>
        <taxon>Mucoromycota</taxon>
        <taxon>Mucoromycotina</taxon>
        <taxon>Mucoromycetes</taxon>
        <taxon>Mucorales</taxon>
        <taxon>Mucorineae</taxon>
        <taxon>Rhizopodaceae</taxon>
        <taxon>Rhizopus</taxon>
    </lineage>
</organism>
<dbReference type="SUPFAM" id="SSF47954">
    <property type="entry name" value="Cyclin-like"/>
    <property type="match status" value="1"/>
</dbReference>
<gene>
    <name evidence="1" type="ORF">BCV72DRAFT_142038</name>
</gene>
<dbReference type="AlphaFoldDB" id="A0A1X0QZV8"/>
<dbReference type="InterPro" id="IPR036915">
    <property type="entry name" value="Cyclin-like_sf"/>
</dbReference>
<dbReference type="CDD" id="cd20540">
    <property type="entry name" value="CYCLIN_CCNY_like"/>
    <property type="match status" value="1"/>
</dbReference>
<dbReference type="VEuPathDB" id="FungiDB:BCV72DRAFT_142038"/>
<dbReference type="EMBL" id="KV921948">
    <property type="protein sequence ID" value="ORE05317.1"/>
    <property type="molecule type" value="Genomic_DNA"/>
</dbReference>